<name>A0AAD5XT57_9FUNG</name>
<keyword evidence="2" id="KW-0812">Transmembrane</keyword>
<keyword evidence="2" id="KW-0472">Membrane</keyword>
<feature type="region of interest" description="Disordered" evidence="1">
    <location>
        <begin position="102"/>
        <end position="277"/>
    </location>
</feature>
<feature type="compositionally biased region" description="Pro residues" evidence="1">
    <location>
        <begin position="115"/>
        <end position="141"/>
    </location>
</feature>
<gene>
    <name evidence="4" type="ORF">HK099_008435</name>
</gene>
<feature type="signal peptide" evidence="3">
    <location>
        <begin position="1"/>
        <end position="20"/>
    </location>
</feature>
<sequence length="468" mass="50121">METQLFYLTAIFYFISCVITQSCSDCNGSFSCVLRISNINDYRNCICGNVGTAEICATNPSFNTDLHTCAMVSNSPTNILWGLQHSGSMSLSCSTGELSWHQQQRLPSWRDEPSSPSPPVNNPPVNNPPSNPPANNPPANNPPSNNNPPANNPPSNNNTPANNPPTNNNTPANNPPSNNNSPRNNPPANNNSPANNPPSNNNLPANNPPSNNNSPANNPPSNNSIKPAKTNSVTSTNQVNTSNNNSDSSDTSTGLANNPGQPTSTLAAQDGIVSNTPPSGNGPTIGLIFGIVFGVVAFFILIIFCIKRNNGKYSKSYNTPYENNATYQYSNNQNYNYGNNDYVNATNNPHYNNGLNHGNYDHSVNESQTYGNGGYVTPPTASYSNNSAPYSPATPQSPAMTYQNTYRNSSSSGIYSRNSVLSSIPNSVPPYSSHVPLNPDSDVKSSSGRINAFDMDDEALKRNSTFHN</sequence>
<keyword evidence="3" id="KW-0732">Signal</keyword>
<accession>A0AAD5XT57</accession>
<evidence type="ECO:0000313" key="4">
    <source>
        <dbReference type="EMBL" id="KAJ3209763.1"/>
    </source>
</evidence>
<evidence type="ECO:0000313" key="5">
    <source>
        <dbReference type="Proteomes" id="UP001211065"/>
    </source>
</evidence>
<feature type="compositionally biased region" description="Polar residues" evidence="1">
    <location>
        <begin position="254"/>
        <end position="277"/>
    </location>
</feature>
<protein>
    <submittedName>
        <fullName evidence="4">Uncharacterized protein</fullName>
    </submittedName>
</protein>
<dbReference type="AlphaFoldDB" id="A0AAD5XT57"/>
<proteinExistence type="predicted"/>
<feature type="transmembrane region" description="Helical" evidence="2">
    <location>
        <begin position="285"/>
        <end position="306"/>
    </location>
</feature>
<dbReference type="EMBL" id="JADGJW010000924">
    <property type="protein sequence ID" value="KAJ3209763.1"/>
    <property type="molecule type" value="Genomic_DNA"/>
</dbReference>
<evidence type="ECO:0000256" key="3">
    <source>
        <dbReference type="SAM" id="SignalP"/>
    </source>
</evidence>
<evidence type="ECO:0000256" key="1">
    <source>
        <dbReference type="SAM" id="MobiDB-lite"/>
    </source>
</evidence>
<reference evidence="4" key="1">
    <citation type="submission" date="2020-05" db="EMBL/GenBank/DDBJ databases">
        <title>Phylogenomic resolution of chytrid fungi.</title>
        <authorList>
            <person name="Stajich J.E."/>
            <person name="Amses K."/>
            <person name="Simmons R."/>
            <person name="Seto K."/>
            <person name="Myers J."/>
            <person name="Bonds A."/>
            <person name="Quandt C.A."/>
            <person name="Barry K."/>
            <person name="Liu P."/>
            <person name="Grigoriev I."/>
            <person name="Longcore J.E."/>
            <person name="James T.Y."/>
        </authorList>
    </citation>
    <scope>NUCLEOTIDE SEQUENCE</scope>
    <source>
        <strain evidence="4">JEL0476</strain>
    </source>
</reference>
<keyword evidence="5" id="KW-1185">Reference proteome</keyword>
<feature type="chain" id="PRO_5041984426" evidence="3">
    <location>
        <begin position="21"/>
        <end position="468"/>
    </location>
</feature>
<organism evidence="4 5">
    <name type="scientific">Clydaea vesicula</name>
    <dbReference type="NCBI Taxonomy" id="447962"/>
    <lineage>
        <taxon>Eukaryota</taxon>
        <taxon>Fungi</taxon>
        <taxon>Fungi incertae sedis</taxon>
        <taxon>Chytridiomycota</taxon>
        <taxon>Chytridiomycota incertae sedis</taxon>
        <taxon>Chytridiomycetes</taxon>
        <taxon>Lobulomycetales</taxon>
        <taxon>Lobulomycetaceae</taxon>
        <taxon>Clydaea</taxon>
    </lineage>
</organism>
<keyword evidence="2" id="KW-1133">Transmembrane helix</keyword>
<feature type="compositionally biased region" description="Low complexity" evidence="1">
    <location>
        <begin position="142"/>
        <end position="253"/>
    </location>
</feature>
<comment type="caution">
    <text evidence="4">The sequence shown here is derived from an EMBL/GenBank/DDBJ whole genome shotgun (WGS) entry which is preliminary data.</text>
</comment>
<evidence type="ECO:0000256" key="2">
    <source>
        <dbReference type="SAM" id="Phobius"/>
    </source>
</evidence>
<dbReference type="Proteomes" id="UP001211065">
    <property type="component" value="Unassembled WGS sequence"/>
</dbReference>